<dbReference type="InterPro" id="IPR043504">
    <property type="entry name" value="Peptidase_S1_PA_chymotrypsin"/>
</dbReference>
<dbReference type="Proteomes" id="UP001139365">
    <property type="component" value="Unassembled WGS sequence"/>
</dbReference>
<evidence type="ECO:0000313" key="2">
    <source>
        <dbReference type="Proteomes" id="UP001139365"/>
    </source>
</evidence>
<evidence type="ECO:0000313" key="1">
    <source>
        <dbReference type="EMBL" id="MCI5756304.1"/>
    </source>
</evidence>
<name>A0AAE3FIT9_9BACT</name>
<sequence length="223" mass="25123">MLLPTAAIDKLQPDPGDEELTFIEHDTVTGKDTNFTLADLDPQYSSGAVNSVSKYDSVSGGYYFEPTDPDWMKSDESMTGSVGESGEVSPDKIITGSPWNRVTNVRDLPYCKNTLILGCWKTDAGMYYTISTGFMVGQKVIVTAGHVFWDEEKKMYPHEIRIFTRFDKNMTNFRQILDETDYYHPQKWVLSSNFVTTSGASDKEFDWCYVTLFTAIGKTITGT</sequence>
<gene>
    <name evidence="1" type="ORF">MR241_08450</name>
</gene>
<comment type="caution">
    <text evidence="1">The sequence shown here is derived from an EMBL/GenBank/DDBJ whole genome shotgun (WGS) entry which is preliminary data.</text>
</comment>
<protein>
    <recommendedName>
        <fullName evidence="3">Serine protease</fullName>
    </recommendedName>
</protein>
<dbReference type="EMBL" id="JALEMU010000133">
    <property type="protein sequence ID" value="MCI5756304.1"/>
    <property type="molecule type" value="Genomic_DNA"/>
</dbReference>
<dbReference type="AlphaFoldDB" id="A0AAE3FIT9"/>
<dbReference type="SUPFAM" id="SSF50494">
    <property type="entry name" value="Trypsin-like serine proteases"/>
    <property type="match status" value="1"/>
</dbReference>
<reference evidence="1 2" key="1">
    <citation type="submission" date="2022-03" db="EMBL/GenBank/DDBJ databases">
        <title>Metagenome-assembled genomes from swine fecal metagenomes.</title>
        <authorList>
            <person name="Holman D.B."/>
            <person name="Kommadath A."/>
        </authorList>
    </citation>
    <scope>NUCLEOTIDE SEQUENCE [LARGE SCALE GENOMIC DNA]</scope>
    <source>
        <strain evidence="1">SUG147</strain>
    </source>
</reference>
<dbReference type="InterPro" id="IPR009003">
    <property type="entry name" value="Peptidase_S1_PA"/>
</dbReference>
<evidence type="ECO:0008006" key="3">
    <source>
        <dbReference type="Google" id="ProtNLM"/>
    </source>
</evidence>
<accession>A0AAE3FIT9</accession>
<proteinExistence type="predicted"/>
<organism evidence="1 2">
    <name type="scientific">Candidatus Colimorpha enterica</name>
    <dbReference type="NCBI Taxonomy" id="3083063"/>
    <lineage>
        <taxon>Bacteria</taxon>
        <taxon>Pseudomonadati</taxon>
        <taxon>Bacteroidota</taxon>
        <taxon>Bacteroidia</taxon>
        <taxon>Bacteroidales</taxon>
        <taxon>Candidatus Colimorpha</taxon>
    </lineage>
</organism>
<dbReference type="Gene3D" id="2.40.10.10">
    <property type="entry name" value="Trypsin-like serine proteases"/>
    <property type="match status" value="1"/>
</dbReference>